<protein>
    <recommendedName>
        <fullName evidence="4">General secretion pathway GspH domain-containing protein</fullName>
    </recommendedName>
</protein>
<evidence type="ECO:0000313" key="2">
    <source>
        <dbReference type="EMBL" id="OGG34948.1"/>
    </source>
</evidence>
<name>A0A1F6BDJ0_9BACT</name>
<dbReference type="NCBIfam" id="TIGR02532">
    <property type="entry name" value="IV_pilin_GFxxxE"/>
    <property type="match status" value="1"/>
</dbReference>
<evidence type="ECO:0000256" key="1">
    <source>
        <dbReference type="SAM" id="Phobius"/>
    </source>
</evidence>
<dbReference type="Pfam" id="PF07963">
    <property type="entry name" value="N_methyl"/>
    <property type="match status" value="1"/>
</dbReference>
<evidence type="ECO:0000313" key="3">
    <source>
        <dbReference type="Proteomes" id="UP000176186"/>
    </source>
</evidence>
<accession>A0A1F6BDJ0</accession>
<organism evidence="2 3">
    <name type="scientific">Candidatus Gottesmanbacteria bacterium RIFOXYB1_FULL_47_11</name>
    <dbReference type="NCBI Taxonomy" id="1798401"/>
    <lineage>
        <taxon>Bacteria</taxon>
        <taxon>Candidatus Gottesmaniibacteriota</taxon>
    </lineage>
</organism>
<evidence type="ECO:0008006" key="4">
    <source>
        <dbReference type="Google" id="ProtNLM"/>
    </source>
</evidence>
<proteinExistence type="predicted"/>
<dbReference type="InterPro" id="IPR045584">
    <property type="entry name" value="Pilin-like"/>
</dbReference>
<keyword evidence="1" id="KW-0472">Membrane</keyword>
<dbReference type="EMBL" id="MFKE01000019">
    <property type="protein sequence ID" value="OGG34948.1"/>
    <property type="molecule type" value="Genomic_DNA"/>
</dbReference>
<dbReference type="Gene3D" id="3.30.700.10">
    <property type="entry name" value="Glycoprotein, Type 4 Pilin"/>
    <property type="match status" value="1"/>
</dbReference>
<dbReference type="InterPro" id="IPR012902">
    <property type="entry name" value="N_methyl_site"/>
</dbReference>
<dbReference type="Proteomes" id="UP000176186">
    <property type="component" value="Unassembled WGS sequence"/>
</dbReference>
<gene>
    <name evidence="2" type="ORF">A2363_01865</name>
</gene>
<dbReference type="AlphaFoldDB" id="A0A1F6BDJ0"/>
<dbReference type="SUPFAM" id="SSF54523">
    <property type="entry name" value="Pili subunits"/>
    <property type="match status" value="1"/>
</dbReference>
<reference evidence="2 3" key="1">
    <citation type="journal article" date="2016" name="Nat. Commun.">
        <title>Thousands of microbial genomes shed light on interconnected biogeochemical processes in an aquifer system.</title>
        <authorList>
            <person name="Anantharaman K."/>
            <person name="Brown C.T."/>
            <person name="Hug L.A."/>
            <person name="Sharon I."/>
            <person name="Castelle C.J."/>
            <person name="Probst A.J."/>
            <person name="Thomas B.C."/>
            <person name="Singh A."/>
            <person name="Wilkins M.J."/>
            <person name="Karaoz U."/>
            <person name="Brodie E.L."/>
            <person name="Williams K.H."/>
            <person name="Hubbard S.S."/>
            <person name="Banfield J.F."/>
        </authorList>
    </citation>
    <scope>NUCLEOTIDE SEQUENCE [LARGE SCALE GENOMIC DNA]</scope>
</reference>
<comment type="caution">
    <text evidence="2">The sequence shown here is derived from an EMBL/GenBank/DDBJ whole genome shotgun (WGS) entry which is preliminary data.</text>
</comment>
<dbReference type="STRING" id="1798401.A2363_01865"/>
<keyword evidence="1" id="KW-0812">Transmembrane</keyword>
<sequence length="175" mass="18588">MDSSVRSGGINMNKSQLADRQGFTIIEIIVVLGILATLLSIGYVRFTDIARRAPLSATVETVIADLRGQQTKAMSGYAGGGSAADDYGVYFDTNSYTLFKGPVYSALDSTNAKTLLPDYITCSSVLPDSSVVFTKGDGEVLNYSTSGNTITLTQTLSGEQKTITINRYGAVLSVE</sequence>
<feature type="transmembrane region" description="Helical" evidence="1">
    <location>
        <begin position="22"/>
        <end position="44"/>
    </location>
</feature>
<keyword evidence="1" id="KW-1133">Transmembrane helix</keyword>